<dbReference type="AlphaFoldDB" id="X8AGL3"/>
<reference evidence="2" key="1">
    <citation type="submission" date="2014-01" db="EMBL/GenBank/DDBJ databases">
        <authorList>
            <person name="Brown-Elliot B."/>
            <person name="Wallace R."/>
            <person name="Lenaerts A."/>
            <person name="Ordway D."/>
            <person name="DeGroote M.A."/>
            <person name="Parker T."/>
            <person name="Sizemore C."/>
            <person name="Tallon L.J."/>
            <person name="Sadzewicz L.K."/>
            <person name="Sengamalay N."/>
            <person name="Fraser C.M."/>
            <person name="Hine E."/>
            <person name="Shefchek K.A."/>
            <person name="Das S.P."/>
            <person name="Tettelin H."/>
        </authorList>
    </citation>
    <scope>NUCLEOTIDE SEQUENCE [LARGE SCALE GENOMIC DNA]</scope>
    <source>
        <strain evidence="2">4042</strain>
    </source>
</reference>
<sequence>MTLRHCGAGQRALRGALHQLVDVGVGNAIQCVGPAAASIPPTTVLSSTTGCTVPRSASSIAGTAPPRGGWSAAWSGPDSRAVWRGRDRVSTGRFAAPWSP</sequence>
<protein>
    <submittedName>
        <fullName evidence="2">Uncharacterized protein</fullName>
    </submittedName>
</protein>
<comment type="caution">
    <text evidence="2">The sequence shown here is derived from an EMBL/GenBank/DDBJ whole genome shotgun (WGS) entry which is preliminary data.</text>
</comment>
<proteinExistence type="predicted"/>
<feature type="region of interest" description="Disordered" evidence="1">
    <location>
        <begin position="58"/>
        <end position="77"/>
    </location>
</feature>
<organism evidence="2">
    <name type="scientific">Mycobacterium xenopi 4042</name>
    <dbReference type="NCBI Taxonomy" id="1299334"/>
    <lineage>
        <taxon>Bacteria</taxon>
        <taxon>Bacillati</taxon>
        <taxon>Actinomycetota</taxon>
        <taxon>Actinomycetes</taxon>
        <taxon>Mycobacteriales</taxon>
        <taxon>Mycobacteriaceae</taxon>
        <taxon>Mycobacterium</taxon>
    </lineage>
</organism>
<name>X8AGL3_MYCXE</name>
<evidence type="ECO:0000313" key="2">
    <source>
        <dbReference type="EMBL" id="EUA30163.1"/>
    </source>
</evidence>
<evidence type="ECO:0000256" key="1">
    <source>
        <dbReference type="SAM" id="MobiDB-lite"/>
    </source>
</evidence>
<gene>
    <name evidence="2" type="ORF">I553_4419</name>
</gene>
<accession>X8AGL3</accession>
<dbReference type="EMBL" id="JAOB01000060">
    <property type="protein sequence ID" value="EUA30163.1"/>
    <property type="molecule type" value="Genomic_DNA"/>
</dbReference>